<dbReference type="RefSeq" id="WP_067894754.1">
    <property type="nucleotide sequence ID" value="NZ_VSFG01000003.1"/>
</dbReference>
<dbReference type="STRING" id="1220554.GCA_001552135_04581"/>
<accession>A0A5D0NM60</accession>
<evidence type="ECO:0000256" key="1">
    <source>
        <dbReference type="SAM" id="Phobius"/>
    </source>
</evidence>
<proteinExistence type="predicted"/>
<evidence type="ECO:0000313" key="2">
    <source>
        <dbReference type="EMBL" id="TYB45495.1"/>
    </source>
</evidence>
<reference evidence="2 3" key="1">
    <citation type="submission" date="2019-08" db="EMBL/GenBank/DDBJ databases">
        <title>Actinomadura sp. nov. CYP1-5 isolated from mountain soil.</title>
        <authorList>
            <person name="Songsumanus A."/>
            <person name="Kuncharoen N."/>
            <person name="Kudo T."/>
            <person name="Yuki M."/>
            <person name="Igarashi Y."/>
            <person name="Tanasupawat S."/>
        </authorList>
    </citation>
    <scope>NUCLEOTIDE SEQUENCE [LARGE SCALE GENOMIC DNA]</scope>
    <source>
        <strain evidence="2 3">JCM 14158</strain>
    </source>
</reference>
<comment type="caution">
    <text evidence="2">The sequence shown here is derived from an EMBL/GenBank/DDBJ whole genome shotgun (WGS) entry which is preliminary data.</text>
</comment>
<keyword evidence="1" id="KW-0472">Membrane</keyword>
<organism evidence="2 3">
    <name type="scientific">Actinomadura chibensis</name>
    <dbReference type="NCBI Taxonomy" id="392828"/>
    <lineage>
        <taxon>Bacteria</taxon>
        <taxon>Bacillati</taxon>
        <taxon>Actinomycetota</taxon>
        <taxon>Actinomycetes</taxon>
        <taxon>Streptosporangiales</taxon>
        <taxon>Thermomonosporaceae</taxon>
        <taxon>Actinomadura</taxon>
    </lineage>
</organism>
<keyword evidence="1" id="KW-0812">Transmembrane</keyword>
<sequence>MTTTALRHGTPYRGTARALSFRHRFLLIATIVMLGGSLAVLQGTRQSFGEARSRTAPAVLEIAQARKALAEADSAAVASFQAAESELTGFRPGEEYQNQIGIANQSLAQAAEDNSVGAFGSRVLQTVEGSLVAYTGWIGQAGAQFRQGDTALGTASLWYASVLMNAEGSGILYQLEKLQGAELDNLKDKLTLDWIDLAAMAGWAGPVALVLVLLSTTQVFMARRFRRTVNWHLLAATLLVLAGLGMGGALIRADRDHLAAGKDALIEATDIRDGQVEQAHYTEREAFGKLLQRECAGDAQGCGPTVAAFLAKAGSRRVTERPTSERTAIEAGKSAAGQTDAARLSPYYAFPAVIVPLAVFVLILWGFRARIDEYRYLPR</sequence>
<keyword evidence="3" id="KW-1185">Reference proteome</keyword>
<name>A0A5D0NM60_9ACTN</name>
<gene>
    <name evidence="2" type="ORF">FXF69_18865</name>
</gene>
<keyword evidence="1" id="KW-1133">Transmembrane helix</keyword>
<feature type="transmembrane region" description="Helical" evidence="1">
    <location>
        <begin position="347"/>
        <end position="367"/>
    </location>
</feature>
<dbReference type="EMBL" id="VSFG01000003">
    <property type="protein sequence ID" value="TYB45495.1"/>
    <property type="molecule type" value="Genomic_DNA"/>
</dbReference>
<feature type="transmembrane region" description="Helical" evidence="1">
    <location>
        <begin position="25"/>
        <end position="44"/>
    </location>
</feature>
<dbReference type="AlphaFoldDB" id="A0A5D0NM60"/>
<feature type="transmembrane region" description="Helical" evidence="1">
    <location>
        <begin position="229"/>
        <end position="251"/>
    </location>
</feature>
<evidence type="ECO:0000313" key="3">
    <source>
        <dbReference type="Proteomes" id="UP000323380"/>
    </source>
</evidence>
<feature type="transmembrane region" description="Helical" evidence="1">
    <location>
        <begin position="195"/>
        <end position="217"/>
    </location>
</feature>
<dbReference type="Proteomes" id="UP000323380">
    <property type="component" value="Unassembled WGS sequence"/>
</dbReference>
<protein>
    <submittedName>
        <fullName evidence="2">Uncharacterized protein</fullName>
    </submittedName>
</protein>